<protein>
    <submittedName>
        <fullName evidence="8">DNA-binding response regulator, NarL/FixJ family, contains REC and HTH domains</fullName>
    </submittedName>
</protein>
<proteinExistence type="predicted"/>
<sequence length="223" mass="23181">MAVRGPVSEASARILVVDDHPAIRLGLRVLIEDQIDLELIGEASGAREAMALIQQAAPGEGPDVVLLDLDLGQGTASGLDLLRRLDALHTPPAVLVFSAHSSDTDIFAAIDAGAVGFLGKETDPGALLAGIRAAARGETVLGATAVRRVLRRVRGNVPTLSAREVEVLQLLGEGLPNRQIAARLYISEATAKGHLASIYTKLGVDTRGAAVATAVREGLLRLG</sequence>
<evidence type="ECO:0000259" key="7">
    <source>
        <dbReference type="PROSITE" id="PS50110"/>
    </source>
</evidence>
<dbReference type="Proteomes" id="UP000183015">
    <property type="component" value="Unassembled WGS sequence"/>
</dbReference>
<keyword evidence="4" id="KW-0804">Transcription</keyword>
<dbReference type="InterPro" id="IPR039420">
    <property type="entry name" value="WalR-like"/>
</dbReference>
<dbReference type="STRING" id="235985.SAMN05414137_110210"/>
<dbReference type="InterPro" id="IPR011006">
    <property type="entry name" value="CheY-like_superfamily"/>
</dbReference>
<dbReference type="PANTHER" id="PTHR43214">
    <property type="entry name" value="TWO-COMPONENT RESPONSE REGULATOR"/>
    <property type="match status" value="1"/>
</dbReference>
<dbReference type="SUPFAM" id="SSF46894">
    <property type="entry name" value="C-terminal effector domain of the bipartite response regulators"/>
    <property type="match status" value="1"/>
</dbReference>
<dbReference type="PANTHER" id="PTHR43214:SF24">
    <property type="entry name" value="TRANSCRIPTIONAL REGULATORY PROTEIN NARL-RELATED"/>
    <property type="match status" value="1"/>
</dbReference>
<dbReference type="CDD" id="cd06170">
    <property type="entry name" value="LuxR_C_like"/>
    <property type="match status" value="1"/>
</dbReference>
<dbReference type="SMART" id="SM00421">
    <property type="entry name" value="HTH_LUXR"/>
    <property type="match status" value="1"/>
</dbReference>
<dbReference type="CDD" id="cd17535">
    <property type="entry name" value="REC_NarL-like"/>
    <property type="match status" value="1"/>
</dbReference>
<dbReference type="PRINTS" id="PR00038">
    <property type="entry name" value="HTHLUXR"/>
</dbReference>
<dbReference type="InterPro" id="IPR001789">
    <property type="entry name" value="Sig_transdc_resp-reg_receiver"/>
</dbReference>
<dbReference type="InterPro" id="IPR016032">
    <property type="entry name" value="Sig_transdc_resp-reg_C-effctor"/>
</dbReference>
<dbReference type="PROSITE" id="PS50043">
    <property type="entry name" value="HTH_LUXR_2"/>
    <property type="match status" value="1"/>
</dbReference>
<dbReference type="GO" id="GO:0000160">
    <property type="term" value="P:phosphorelay signal transduction system"/>
    <property type="evidence" value="ECO:0007669"/>
    <property type="project" value="InterPro"/>
</dbReference>
<dbReference type="SMART" id="SM00448">
    <property type="entry name" value="REC"/>
    <property type="match status" value="1"/>
</dbReference>
<dbReference type="eggNOG" id="COG2197">
    <property type="taxonomic scope" value="Bacteria"/>
</dbReference>
<evidence type="ECO:0000256" key="4">
    <source>
        <dbReference type="ARBA" id="ARBA00023163"/>
    </source>
</evidence>
<feature type="domain" description="HTH luxR-type" evidence="6">
    <location>
        <begin position="153"/>
        <end position="218"/>
    </location>
</feature>
<dbReference type="PROSITE" id="PS50110">
    <property type="entry name" value="RESPONSE_REGULATORY"/>
    <property type="match status" value="1"/>
</dbReference>
<gene>
    <name evidence="8" type="ORF">SAMN05414137_110210</name>
</gene>
<evidence type="ECO:0000259" key="6">
    <source>
        <dbReference type="PROSITE" id="PS50043"/>
    </source>
</evidence>
<dbReference type="GO" id="GO:0006355">
    <property type="term" value="P:regulation of DNA-templated transcription"/>
    <property type="evidence" value="ECO:0007669"/>
    <property type="project" value="InterPro"/>
</dbReference>
<dbReference type="AlphaFoldDB" id="A0A1H7RLY3"/>
<dbReference type="Pfam" id="PF00072">
    <property type="entry name" value="Response_reg"/>
    <property type="match status" value="1"/>
</dbReference>
<dbReference type="GO" id="GO:0003677">
    <property type="term" value="F:DNA binding"/>
    <property type="evidence" value="ECO:0007669"/>
    <property type="project" value="UniProtKB-KW"/>
</dbReference>
<evidence type="ECO:0000256" key="3">
    <source>
        <dbReference type="ARBA" id="ARBA00023125"/>
    </source>
</evidence>
<keyword evidence="9" id="KW-1185">Reference proteome</keyword>
<feature type="modified residue" description="4-aspartylphosphate" evidence="5">
    <location>
        <position position="68"/>
    </location>
</feature>
<evidence type="ECO:0000256" key="2">
    <source>
        <dbReference type="ARBA" id="ARBA00023015"/>
    </source>
</evidence>
<dbReference type="Pfam" id="PF00196">
    <property type="entry name" value="GerE"/>
    <property type="match status" value="1"/>
</dbReference>
<dbReference type="EMBL" id="FOAZ01000010">
    <property type="protein sequence ID" value="SEL61330.1"/>
    <property type="molecule type" value="Genomic_DNA"/>
</dbReference>
<dbReference type="InterPro" id="IPR000792">
    <property type="entry name" value="Tscrpt_reg_LuxR_C"/>
</dbReference>
<organism evidence="8 9">
    <name type="scientific">Streptacidiphilus jiangxiensis</name>
    <dbReference type="NCBI Taxonomy" id="235985"/>
    <lineage>
        <taxon>Bacteria</taxon>
        <taxon>Bacillati</taxon>
        <taxon>Actinomycetota</taxon>
        <taxon>Actinomycetes</taxon>
        <taxon>Kitasatosporales</taxon>
        <taxon>Streptomycetaceae</taxon>
        <taxon>Streptacidiphilus</taxon>
    </lineage>
</organism>
<dbReference type="SUPFAM" id="SSF52172">
    <property type="entry name" value="CheY-like"/>
    <property type="match status" value="1"/>
</dbReference>
<reference evidence="9" key="1">
    <citation type="submission" date="2016-10" db="EMBL/GenBank/DDBJ databases">
        <authorList>
            <person name="Varghese N."/>
        </authorList>
    </citation>
    <scope>NUCLEOTIDE SEQUENCE [LARGE SCALE GENOMIC DNA]</scope>
    <source>
        <strain evidence="9">DSM 45096 / BCRC 16803 / CGMCC 4.1857 / CIP 109030 / JCM 12277 / KCTC 19219 / NBRC 100920 / 33214</strain>
    </source>
</reference>
<feature type="domain" description="Response regulatory" evidence="7">
    <location>
        <begin position="13"/>
        <end position="135"/>
    </location>
</feature>
<evidence type="ECO:0000256" key="1">
    <source>
        <dbReference type="ARBA" id="ARBA00022553"/>
    </source>
</evidence>
<keyword evidence="2" id="KW-0805">Transcription regulation</keyword>
<dbReference type="InterPro" id="IPR058245">
    <property type="entry name" value="NreC/VraR/RcsB-like_REC"/>
</dbReference>
<dbReference type="RefSeq" id="WP_236656634.1">
    <property type="nucleotide sequence ID" value="NZ_BBPN01000055.1"/>
</dbReference>
<name>A0A1H7RLY3_STRJI</name>
<keyword evidence="3 8" id="KW-0238">DNA-binding</keyword>
<evidence type="ECO:0000313" key="9">
    <source>
        <dbReference type="Proteomes" id="UP000183015"/>
    </source>
</evidence>
<dbReference type="Gene3D" id="3.40.50.2300">
    <property type="match status" value="1"/>
</dbReference>
<evidence type="ECO:0000256" key="5">
    <source>
        <dbReference type="PROSITE-ProRule" id="PRU00169"/>
    </source>
</evidence>
<accession>A0A1H7RLY3</accession>
<evidence type="ECO:0000313" key="8">
    <source>
        <dbReference type="EMBL" id="SEL61330.1"/>
    </source>
</evidence>
<keyword evidence="1 5" id="KW-0597">Phosphoprotein</keyword>